<dbReference type="EMBL" id="SNYQ01000007">
    <property type="protein sequence ID" value="TDQ57012.1"/>
    <property type="molecule type" value="Genomic_DNA"/>
</dbReference>
<accession>A0A4R6V7A7</accession>
<name>A0A4R6V7A7_9PAST</name>
<keyword evidence="3" id="KW-1185">Reference proteome</keyword>
<organism evidence="2 3">
    <name type="scientific">Mesocricetibacter intestinalis</name>
    <dbReference type="NCBI Taxonomy" id="1521930"/>
    <lineage>
        <taxon>Bacteria</taxon>
        <taxon>Pseudomonadati</taxon>
        <taxon>Pseudomonadota</taxon>
        <taxon>Gammaproteobacteria</taxon>
        <taxon>Pasteurellales</taxon>
        <taxon>Pasteurellaceae</taxon>
        <taxon>Mesocricetibacter</taxon>
    </lineage>
</organism>
<dbReference type="RefSeq" id="WP_133545362.1">
    <property type="nucleotide sequence ID" value="NZ_SNYQ01000007.1"/>
</dbReference>
<feature type="signal peptide" evidence="1">
    <location>
        <begin position="1"/>
        <end position="19"/>
    </location>
</feature>
<protein>
    <recommendedName>
        <fullName evidence="4">Lipoprotein</fullName>
    </recommendedName>
</protein>
<evidence type="ECO:0000313" key="3">
    <source>
        <dbReference type="Proteomes" id="UP000295657"/>
    </source>
</evidence>
<dbReference type="PROSITE" id="PS51257">
    <property type="entry name" value="PROKAR_LIPOPROTEIN"/>
    <property type="match status" value="1"/>
</dbReference>
<reference evidence="2 3" key="1">
    <citation type="submission" date="2019-03" db="EMBL/GenBank/DDBJ databases">
        <title>Genomic Encyclopedia of Type Strains, Phase IV (KMG-IV): sequencing the most valuable type-strain genomes for metagenomic binning, comparative biology and taxonomic classification.</title>
        <authorList>
            <person name="Goeker M."/>
        </authorList>
    </citation>
    <scope>NUCLEOTIDE SEQUENCE [LARGE SCALE GENOMIC DNA]</scope>
    <source>
        <strain evidence="2 3">DSM 28403</strain>
    </source>
</reference>
<evidence type="ECO:0000256" key="1">
    <source>
        <dbReference type="SAM" id="SignalP"/>
    </source>
</evidence>
<keyword evidence="1" id="KW-0732">Signal</keyword>
<dbReference type="Proteomes" id="UP000295657">
    <property type="component" value="Unassembled WGS sequence"/>
</dbReference>
<gene>
    <name evidence="2" type="ORF">EDC45_1679</name>
</gene>
<sequence length="160" mass="18536">MKYFLKLLFVSLFSFFLVACNEDPVKTEYIQYKKWAKESKIEDIFSSSKLSQIQTMKDPEQIIAAYKNFALQADTIAQDLRKQSFKTAEIQGIQQSYADSLQSFAALMNESSQYITQEMPTEVRAKMLKDRNAFTVALKATIKKEQEIVEKHKVKPEDLK</sequence>
<proteinExistence type="predicted"/>
<evidence type="ECO:0000313" key="2">
    <source>
        <dbReference type="EMBL" id="TDQ57012.1"/>
    </source>
</evidence>
<comment type="caution">
    <text evidence="2">The sequence shown here is derived from an EMBL/GenBank/DDBJ whole genome shotgun (WGS) entry which is preliminary data.</text>
</comment>
<feature type="chain" id="PRO_5020951909" description="Lipoprotein" evidence="1">
    <location>
        <begin position="20"/>
        <end position="160"/>
    </location>
</feature>
<evidence type="ECO:0008006" key="4">
    <source>
        <dbReference type="Google" id="ProtNLM"/>
    </source>
</evidence>
<dbReference type="AlphaFoldDB" id="A0A4R6V7A7"/>